<protein>
    <submittedName>
        <fullName evidence="2">Uncharacterized protein</fullName>
    </submittedName>
</protein>
<dbReference type="EMBL" id="WHJG01000016">
    <property type="protein sequence ID" value="NHZ80852.1"/>
    <property type="molecule type" value="Genomic_DNA"/>
</dbReference>
<evidence type="ECO:0000313" key="2">
    <source>
        <dbReference type="EMBL" id="NHZ80852.1"/>
    </source>
</evidence>
<keyword evidence="3" id="KW-1185">Reference proteome</keyword>
<accession>A0ABX0N648</accession>
<reference evidence="2 3" key="1">
    <citation type="submission" date="2019-10" db="EMBL/GenBank/DDBJ databases">
        <title>Taxonomy of Antarctic Massilia spp.: description of Massilia rubra sp. nov., Massilia aquatica sp. nov., Massilia mucilaginosa sp. nov., Massilia frigida sp. nov. isolated from streams, lakes and regoliths.</title>
        <authorList>
            <person name="Holochova P."/>
            <person name="Sedlacek I."/>
            <person name="Kralova S."/>
            <person name="Maslanova I."/>
            <person name="Busse H.-J."/>
            <person name="Stankova E."/>
            <person name="Vrbovska V."/>
            <person name="Kovarovic V."/>
            <person name="Bartak M."/>
            <person name="Svec P."/>
            <person name="Pantucek R."/>
        </authorList>
    </citation>
    <scope>NUCLEOTIDE SEQUENCE [LARGE SCALE GENOMIC DNA]</scope>
    <source>
        <strain evidence="2 3">CCM 8695</strain>
    </source>
</reference>
<keyword evidence="1" id="KW-0732">Signal</keyword>
<organism evidence="2 3">
    <name type="scientific">Massilia frigida</name>
    <dbReference type="NCBI Taxonomy" id="2609281"/>
    <lineage>
        <taxon>Bacteria</taxon>
        <taxon>Pseudomonadati</taxon>
        <taxon>Pseudomonadota</taxon>
        <taxon>Betaproteobacteria</taxon>
        <taxon>Burkholderiales</taxon>
        <taxon>Oxalobacteraceae</taxon>
        <taxon>Telluria group</taxon>
        <taxon>Massilia</taxon>
    </lineage>
</organism>
<feature type="signal peptide" evidence="1">
    <location>
        <begin position="1"/>
        <end position="20"/>
    </location>
</feature>
<evidence type="ECO:0000313" key="3">
    <source>
        <dbReference type="Proteomes" id="UP000621455"/>
    </source>
</evidence>
<evidence type="ECO:0000256" key="1">
    <source>
        <dbReference type="SAM" id="SignalP"/>
    </source>
</evidence>
<dbReference type="RefSeq" id="WP_167088188.1">
    <property type="nucleotide sequence ID" value="NZ_WHJG01000016.1"/>
</dbReference>
<proteinExistence type="predicted"/>
<comment type="caution">
    <text evidence="2">The sequence shown here is derived from an EMBL/GenBank/DDBJ whole genome shotgun (WGS) entry which is preliminary data.</text>
</comment>
<sequence length="61" mass="6083">MRIKEIAGLTLLACSSLAYAQQGKPDGFGTALPSGLTANKLVALIAPGRDASLATLVGAKA</sequence>
<gene>
    <name evidence="2" type="ORF">F2P44_16450</name>
</gene>
<feature type="chain" id="PRO_5045932040" evidence="1">
    <location>
        <begin position="21"/>
        <end position="61"/>
    </location>
</feature>
<name>A0ABX0N648_9BURK</name>
<dbReference type="Proteomes" id="UP000621455">
    <property type="component" value="Unassembled WGS sequence"/>
</dbReference>